<reference evidence="2 3" key="1">
    <citation type="submission" date="2023-07" db="EMBL/GenBank/DDBJ databases">
        <title>Sorghum-associated microbial communities from plants grown in Nebraska, USA.</title>
        <authorList>
            <person name="Schachtman D."/>
        </authorList>
    </citation>
    <scope>NUCLEOTIDE SEQUENCE [LARGE SCALE GENOMIC DNA]</scope>
    <source>
        <strain evidence="2 3">BE190</strain>
    </source>
</reference>
<keyword evidence="3" id="KW-1185">Reference proteome</keyword>
<feature type="compositionally biased region" description="Basic and acidic residues" evidence="1">
    <location>
        <begin position="28"/>
        <end position="47"/>
    </location>
</feature>
<comment type="caution">
    <text evidence="2">The sequence shown here is derived from an EMBL/GenBank/DDBJ whole genome shotgun (WGS) entry which is preliminary data.</text>
</comment>
<dbReference type="EMBL" id="JAVDVX010000010">
    <property type="protein sequence ID" value="MDR7092084.1"/>
    <property type="molecule type" value="Genomic_DNA"/>
</dbReference>
<dbReference type="Gene3D" id="3.30.420.60">
    <property type="entry name" value="eRF1 domain 2"/>
    <property type="match status" value="1"/>
</dbReference>
<dbReference type="Proteomes" id="UP001253595">
    <property type="component" value="Unassembled WGS sequence"/>
</dbReference>
<dbReference type="SUPFAM" id="SSF53137">
    <property type="entry name" value="Translational machinery components"/>
    <property type="match status" value="1"/>
</dbReference>
<evidence type="ECO:0000313" key="2">
    <source>
        <dbReference type="EMBL" id="MDR7092084.1"/>
    </source>
</evidence>
<dbReference type="InterPro" id="IPR042226">
    <property type="entry name" value="eFR1_2_sf"/>
</dbReference>
<sequence length="130" mass="14741">MSSQQAVKQEVGVWIDHKEAFVLFNGDDKTDVQSSNDKHIRYSEHATEGASPSEDQRERRHANRLNQYYDEVIPHLKDATSILIFGPGEAKGEFKKRLELKGFANRIVGCETVDNLTANQMVAKVKTYFA</sequence>
<accession>A0ABU1V3N8</accession>
<evidence type="ECO:0000256" key="1">
    <source>
        <dbReference type="SAM" id="MobiDB-lite"/>
    </source>
</evidence>
<protein>
    <submittedName>
        <fullName evidence="2">Stalled ribosome rescue protein Dom34</fullName>
    </submittedName>
</protein>
<dbReference type="RefSeq" id="WP_310076097.1">
    <property type="nucleotide sequence ID" value="NZ_JAVDVX010000010.1"/>
</dbReference>
<proteinExistence type="predicted"/>
<feature type="region of interest" description="Disordered" evidence="1">
    <location>
        <begin position="28"/>
        <end position="63"/>
    </location>
</feature>
<organism evidence="2 3">
    <name type="scientific">Cellvibrio fibrivorans</name>
    <dbReference type="NCBI Taxonomy" id="126350"/>
    <lineage>
        <taxon>Bacteria</taxon>
        <taxon>Pseudomonadati</taxon>
        <taxon>Pseudomonadota</taxon>
        <taxon>Gammaproteobacteria</taxon>
        <taxon>Cellvibrionales</taxon>
        <taxon>Cellvibrionaceae</taxon>
        <taxon>Cellvibrio</taxon>
    </lineage>
</organism>
<name>A0ABU1V3N8_9GAMM</name>
<evidence type="ECO:0000313" key="3">
    <source>
        <dbReference type="Proteomes" id="UP001253595"/>
    </source>
</evidence>
<gene>
    <name evidence="2" type="ORF">J2X05_004124</name>
</gene>